<gene>
    <name evidence="2" type="ORF">PG996_005633</name>
</gene>
<reference evidence="2 3" key="1">
    <citation type="submission" date="2023-01" db="EMBL/GenBank/DDBJ databases">
        <title>Analysis of 21 Apiospora genomes using comparative genomics revels a genus with tremendous synthesis potential of carbohydrate active enzymes and secondary metabolites.</title>
        <authorList>
            <person name="Sorensen T."/>
        </authorList>
    </citation>
    <scope>NUCLEOTIDE SEQUENCE [LARGE SCALE GENOMIC DNA]</scope>
    <source>
        <strain evidence="2 3">CBS 83171</strain>
    </source>
</reference>
<comment type="caution">
    <text evidence="2">The sequence shown here is derived from an EMBL/GenBank/DDBJ whole genome shotgun (WGS) entry which is preliminary data.</text>
</comment>
<evidence type="ECO:0000256" key="1">
    <source>
        <dbReference type="SAM" id="MobiDB-lite"/>
    </source>
</evidence>
<feature type="compositionally biased region" description="Basic residues" evidence="1">
    <location>
        <begin position="65"/>
        <end position="75"/>
    </location>
</feature>
<organism evidence="2 3">
    <name type="scientific">Apiospora saccharicola</name>
    <dbReference type="NCBI Taxonomy" id="335842"/>
    <lineage>
        <taxon>Eukaryota</taxon>
        <taxon>Fungi</taxon>
        <taxon>Dikarya</taxon>
        <taxon>Ascomycota</taxon>
        <taxon>Pezizomycotina</taxon>
        <taxon>Sordariomycetes</taxon>
        <taxon>Xylariomycetidae</taxon>
        <taxon>Amphisphaeriales</taxon>
        <taxon>Apiosporaceae</taxon>
        <taxon>Apiospora</taxon>
    </lineage>
</organism>
<dbReference type="EMBL" id="JAQQWM010000003">
    <property type="protein sequence ID" value="KAK8072285.1"/>
    <property type="molecule type" value="Genomic_DNA"/>
</dbReference>
<evidence type="ECO:0000313" key="3">
    <source>
        <dbReference type="Proteomes" id="UP001446871"/>
    </source>
</evidence>
<proteinExistence type="predicted"/>
<feature type="region of interest" description="Disordered" evidence="1">
    <location>
        <begin position="1"/>
        <end position="104"/>
    </location>
</feature>
<dbReference type="Proteomes" id="UP001446871">
    <property type="component" value="Unassembled WGS sequence"/>
</dbReference>
<evidence type="ECO:0000313" key="2">
    <source>
        <dbReference type="EMBL" id="KAK8072285.1"/>
    </source>
</evidence>
<accession>A0ABR1VM25</accession>
<keyword evidence="3" id="KW-1185">Reference proteome</keyword>
<sequence length="104" mass="11284">MAVVDDGRDPMVATSGRRLPGLQRHRIQERQPPTVLTQRRGASHGPPDGADNARRVEASVVEPRLRRRDRARRPRREAFGGLVDPPATLDGAAGSGPLARLALP</sequence>
<name>A0ABR1VM25_9PEZI</name>
<protein>
    <submittedName>
        <fullName evidence="2">Uncharacterized protein</fullName>
    </submittedName>
</protein>